<proteinExistence type="predicted"/>
<protein>
    <recommendedName>
        <fullName evidence="5">Co/Zn/Cd efflux system component</fullName>
    </recommendedName>
</protein>
<reference evidence="4" key="1">
    <citation type="submission" date="2015-07" db="EMBL/GenBank/DDBJ databases">
        <authorList>
            <consortium name="Consortium for Microbial Forensics and Genomics (microFORGE)"/>
            <person name="Knight B.M."/>
            <person name="Roberts D.P."/>
            <person name="Lin D."/>
            <person name="Hari K."/>
            <person name="Fletcher J."/>
            <person name="Melcher U."/>
            <person name="Blagden T."/>
            <person name="Winegar R.A."/>
        </authorList>
    </citation>
    <scope>NUCLEOTIDE SEQUENCE [LARGE SCALE GENOMIC DNA]</scope>
    <source>
        <strain evidence="4">NRRL B-1447</strain>
    </source>
</reference>
<evidence type="ECO:0000313" key="3">
    <source>
        <dbReference type="EMBL" id="KOG57785.1"/>
    </source>
</evidence>
<dbReference type="Proteomes" id="UP000037084">
    <property type="component" value="Unassembled WGS sequence"/>
</dbReference>
<gene>
    <name evidence="3" type="ORF">ADK75_03405</name>
</gene>
<keyword evidence="2" id="KW-0812">Transmembrane</keyword>
<evidence type="ECO:0000256" key="2">
    <source>
        <dbReference type="SAM" id="Phobius"/>
    </source>
</evidence>
<name>A0A0L8N5M8_STRVG</name>
<dbReference type="PATRIC" id="fig|1961.12.peg.714"/>
<accession>A0A0L8N5M8</accession>
<dbReference type="AlphaFoldDB" id="A0A0L8N5M8"/>
<keyword evidence="2" id="KW-1133">Transmembrane helix</keyword>
<comment type="caution">
    <text evidence="3">The sequence shown here is derived from an EMBL/GenBank/DDBJ whole genome shotgun (WGS) entry which is preliminary data.</text>
</comment>
<keyword evidence="2" id="KW-0472">Membrane</keyword>
<evidence type="ECO:0008006" key="5">
    <source>
        <dbReference type="Google" id="ProtNLM"/>
    </source>
</evidence>
<dbReference type="EMBL" id="LGUV01000002">
    <property type="protein sequence ID" value="KOG57785.1"/>
    <property type="molecule type" value="Genomic_DNA"/>
</dbReference>
<feature type="transmembrane region" description="Helical" evidence="2">
    <location>
        <begin position="18"/>
        <end position="37"/>
    </location>
</feature>
<organism evidence="3 4">
    <name type="scientific">Streptomyces virginiae</name>
    <name type="common">Streptomyces cinnamonensis</name>
    <dbReference type="NCBI Taxonomy" id="1961"/>
    <lineage>
        <taxon>Bacteria</taxon>
        <taxon>Bacillati</taxon>
        <taxon>Actinomycetota</taxon>
        <taxon>Actinomycetes</taxon>
        <taxon>Kitasatosporales</taxon>
        <taxon>Streptomycetaceae</taxon>
        <taxon>Streptomyces</taxon>
    </lineage>
</organism>
<feature type="region of interest" description="Disordered" evidence="1">
    <location>
        <begin position="300"/>
        <end position="323"/>
    </location>
</feature>
<evidence type="ECO:0000256" key="1">
    <source>
        <dbReference type="SAM" id="MobiDB-lite"/>
    </source>
</evidence>
<sequence>MGRVSETREPRPRRRRRLLRAAVGLFVLLAVAGYFAVQRDSNGGGGAPFCVASADPVGEDGTSESYEMSPEQAANAATIAAVGVAKGLPDRAVTIALATAMQESALRNLDHGDRDSLGLFQQRPSMGWGTPEQITDPVYSAGIFYDHLVDVEGYSRLPLTVAAQKVQRSGFPQAYAKHEPDATVLTAAFAGGGTLNCGGPAPAGPGDPERVRADLIRIFGKDGMHTLHPPIGQAGQAGRNSGGGQTAPEVEVTLVEKKGGGEAVVRRSRAMAHWAVANAKAMGISRVSYDRHGWIGGQDRGRWQGMGEPGAKNGEGDPYGPRPGEVRIFMAR</sequence>
<evidence type="ECO:0000313" key="4">
    <source>
        <dbReference type="Proteomes" id="UP000037084"/>
    </source>
</evidence>